<feature type="transmembrane region" description="Helical" evidence="9">
    <location>
        <begin position="145"/>
        <end position="168"/>
    </location>
</feature>
<dbReference type="GO" id="GO:0034204">
    <property type="term" value="P:lipid translocation"/>
    <property type="evidence" value="ECO:0007669"/>
    <property type="project" value="TreeGrafter"/>
</dbReference>
<evidence type="ECO:0000256" key="2">
    <source>
        <dbReference type="ARBA" id="ARBA00022475"/>
    </source>
</evidence>
<evidence type="ECO:0000256" key="1">
    <source>
        <dbReference type="ARBA" id="ARBA00004651"/>
    </source>
</evidence>
<comment type="caution">
    <text evidence="10">The sequence shown here is derived from an EMBL/GenBank/DDBJ whole genome shotgun (WGS) entry which is preliminary data.</text>
</comment>
<organism evidence="10 11">
    <name type="scientific">Planobispora takensis</name>
    <dbReference type="NCBI Taxonomy" id="1367882"/>
    <lineage>
        <taxon>Bacteria</taxon>
        <taxon>Bacillati</taxon>
        <taxon>Actinomycetota</taxon>
        <taxon>Actinomycetes</taxon>
        <taxon>Streptosporangiales</taxon>
        <taxon>Streptosporangiaceae</taxon>
        <taxon>Planobispora</taxon>
    </lineage>
</organism>
<dbReference type="RefSeq" id="WP_203875371.1">
    <property type="nucleotide sequence ID" value="NZ_BOOK01000020.1"/>
</dbReference>
<feature type="transmembrane region" description="Helical" evidence="9">
    <location>
        <begin position="114"/>
        <end position="139"/>
    </location>
</feature>
<comment type="subcellular location">
    <subcellularLocation>
        <location evidence="1">Cell membrane</location>
        <topology evidence="1">Multi-pass membrane protein</topology>
    </subcellularLocation>
</comment>
<dbReference type="AlphaFoldDB" id="A0A8J3SY79"/>
<accession>A0A8J3SY79</accession>
<protein>
    <submittedName>
        <fullName evidence="10">Membrane protein</fullName>
    </submittedName>
</protein>
<keyword evidence="4" id="KW-0133">Cell shape</keyword>
<evidence type="ECO:0000256" key="4">
    <source>
        <dbReference type="ARBA" id="ARBA00022960"/>
    </source>
</evidence>
<gene>
    <name evidence="10" type="ORF">Pta02_29840</name>
</gene>
<evidence type="ECO:0000313" key="10">
    <source>
        <dbReference type="EMBL" id="GII00976.1"/>
    </source>
</evidence>
<dbReference type="InterPro" id="IPR004268">
    <property type="entry name" value="MurJ"/>
</dbReference>
<feature type="transmembrane region" description="Helical" evidence="9">
    <location>
        <begin position="284"/>
        <end position="304"/>
    </location>
</feature>
<dbReference type="PANTHER" id="PTHR47019">
    <property type="entry name" value="LIPID II FLIPPASE MURJ"/>
    <property type="match status" value="1"/>
</dbReference>
<feature type="region of interest" description="Disordered" evidence="8">
    <location>
        <begin position="1"/>
        <end position="21"/>
    </location>
</feature>
<feature type="transmembrane region" description="Helical" evidence="9">
    <location>
        <begin position="449"/>
        <end position="474"/>
    </location>
</feature>
<feature type="transmembrane region" description="Helical" evidence="9">
    <location>
        <begin position="203"/>
        <end position="220"/>
    </location>
</feature>
<evidence type="ECO:0000256" key="9">
    <source>
        <dbReference type="SAM" id="Phobius"/>
    </source>
</evidence>
<dbReference type="PRINTS" id="PR01806">
    <property type="entry name" value="VIRFACTRMVIN"/>
</dbReference>
<keyword evidence="11" id="KW-1185">Reference proteome</keyword>
<evidence type="ECO:0000256" key="8">
    <source>
        <dbReference type="SAM" id="MobiDB-lite"/>
    </source>
</evidence>
<feature type="transmembrane region" description="Helical" evidence="9">
    <location>
        <begin position="68"/>
        <end position="93"/>
    </location>
</feature>
<evidence type="ECO:0000313" key="11">
    <source>
        <dbReference type="Proteomes" id="UP000634476"/>
    </source>
</evidence>
<reference evidence="10" key="1">
    <citation type="submission" date="2021-01" db="EMBL/GenBank/DDBJ databases">
        <title>Whole genome shotgun sequence of Planobispora takensis NBRC 109077.</title>
        <authorList>
            <person name="Komaki H."/>
            <person name="Tamura T."/>
        </authorList>
    </citation>
    <scope>NUCLEOTIDE SEQUENCE</scope>
    <source>
        <strain evidence="10">NBRC 109077</strain>
    </source>
</reference>
<keyword evidence="2" id="KW-1003">Cell membrane</keyword>
<keyword evidence="7 9" id="KW-0472">Membrane</keyword>
<evidence type="ECO:0000256" key="3">
    <source>
        <dbReference type="ARBA" id="ARBA00022692"/>
    </source>
</evidence>
<dbReference type="GO" id="GO:0015648">
    <property type="term" value="F:lipid-linked peptidoglycan transporter activity"/>
    <property type="evidence" value="ECO:0007669"/>
    <property type="project" value="TreeGrafter"/>
</dbReference>
<dbReference type="EMBL" id="BOOK01000020">
    <property type="protein sequence ID" value="GII00976.1"/>
    <property type="molecule type" value="Genomic_DNA"/>
</dbReference>
<feature type="transmembrane region" description="Helical" evidence="9">
    <location>
        <begin position="480"/>
        <end position="505"/>
    </location>
</feature>
<feature type="transmembrane region" description="Helical" evidence="9">
    <location>
        <begin position="180"/>
        <end position="197"/>
    </location>
</feature>
<dbReference type="GO" id="GO:0005886">
    <property type="term" value="C:plasma membrane"/>
    <property type="evidence" value="ECO:0007669"/>
    <property type="project" value="UniProtKB-SubCell"/>
</dbReference>
<evidence type="ECO:0000256" key="6">
    <source>
        <dbReference type="ARBA" id="ARBA00022989"/>
    </source>
</evidence>
<keyword evidence="3 9" id="KW-0812">Transmembrane</keyword>
<sequence>MTLTESPRSRAENRTASRAAETARRNPFLRAVTVTAVLVALGSALGSARDLLMARFFGATSDTDAFLVAWTVPETVAPLLIEGAMAFLLVPVFSRAMERDGGLRQAVSDTLPRILTGLVLAAGATALAAPLLVAALAPGLDDPDLAVRCTRVTSATVLMFGVAGYLSAALRAQQVFGPPAAIYVAYNTGILAFLIAFHDRLGVLGAALGVACGSVLMAAVQAPRFLRHVGPPRRPALREPIWLGAFVPIATFTLLRQGQVFVERFFGSALPAGSISHLNYAQKIAQVPMTLSLIIATVTFPVLARSIAAGDAVTTRRRLTTDLGLAGAIILSSSAFLTVFAPEIVALLLQHGAFTEADTAATALIVRVYSLGLLGQTVVGVVCRVFFCAERPTWYPAVAMAAGLALTAVLAALTAPRWGTAGITAANAAGITLTASALLAGVRGPVPSLLLRAVLPVAGRLALAAGAAAGAGLLARPVLAGLPVVLTLLLGAVAVGLVFIVVATATGSKEIAEMIGFAPGRGRP</sequence>
<keyword evidence="5" id="KW-0573">Peptidoglycan synthesis</keyword>
<dbReference type="PANTHER" id="PTHR47019:SF1">
    <property type="entry name" value="LIPID II FLIPPASE MURJ"/>
    <property type="match status" value="1"/>
</dbReference>
<proteinExistence type="predicted"/>
<name>A0A8J3SY79_9ACTN</name>
<keyword evidence="6 9" id="KW-1133">Transmembrane helix</keyword>
<dbReference type="Pfam" id="PF03023">
    <property type="entry name" value="MurJ"/>
    <property type="match status" value="1"/>
</dbReference>
<feature type="transmembrane region" description="Helical" evidence="9">
    <location>
        <begin position="241"/>
        <end position="262"/>
    </location>
</feature>
<dbReference type="GO" id="GO:0008360">
    <property type="term" value="P:regulation of cell shape"/>
    <property type="evidence" value="ECO:0007669"/>
    <property type="project" value="UniProtKB-KW"/>
</dbReference>
<feature type="transmembrane region" description="Helical" evidence="9">
    <location>
        <begin position="28"/>
        <end position="48"/>
    </location>
</feature>
<feature type="transmembrane region" description="Helical" evidence="9">
    <location>
        <begin position="421"/>
        <end position="442"/>
    </location>
</feature>
<dbReference type="GO" id="GO:0009252">
    <property type="term" value="P:peptidoglycan biosynthetic process"/>
    <property type="evidence" value="ECO:0007669"/>
    <property type="project" value="UniProtKB-KW"/>
</dbReference>
<feature type="transmembrane region" description="Helical" evidence="9">
    <location>
        <begin position="325"/>
        <end position="348"/>
    </location>
</feature>
<feature type="transmembrane region" description="Helical" evidence="9">
    <location>
        <begin position="368"/>
        <end position="387"/>
    </location>
</feature>
<evidence type="ECO:0000256" key="5">
    <source>
        <dbReference type="ARBA" id="ARBA00022984"/>
    </source>
</evidence>
<dbReference type="Proteomes" id="UP000634476">
    <property type="component" value="Unassembled WGS sequence"/>
</dbReference>
<dbReference type="InterPro" id="IPR051050">
    <property type="entry name" value="Lipid_II_flippase_MurJ/MviN"/>
</dbReference>
<evidence type="ECO:0000256" key="7">
    <source>
        <dbReference type="ARBA" id="ARBA00023136"/>
    </source>
</evidence>
<feature type="transmembrane region" description="Helical" evidence="9">
    <location>
        <begin position="394"/>
        <end position="415"/>
    </location>
</feature>